<proteinExistence type="predicted"/>
<dbReference type="Proteomes" id="UP001158297">
    <property type="component" value="Unassembled WGS sequence"/>
</dbReference>
<feature type="non-terminal residue" evidence="1">
    <location>
        <position position="75"/>
    </location>
</feature>
<evidence type="ECO:0000313" key="1">
    <source>
        <dbReference type="EMBL" id="MDH0364526.1"/>
    </source>
</evidence>
<protein>
    <submittedName>
        <fullName evidence="1">Uncharacterized protein</fullName>
    </submittedName>
</protein>
<organism evidence="1 2">
    <name type="scientific">Comamonas aquatica</name>
    <dbReference type="NCBI Taxonomy" id="225991"/>
    <lineage>
        <taxon>Bacteria</taxon>
        <taxon>Pseudomonadati</taxon>
        <taxon>Pseudomonadota</taxon>
        <taxon>Betaproteobacteria</taxon>
        <taxon>Burkholderiales</taxon>
        <taxon>Comamonadaceae</taxon>
        <taxon>Comamonas</taxon>
    </lineage>
</organism>
<dbReference type="RefSeq" id="WP_279860519.1">
    <property type="nucleotide sequence ID" value="NZ_JAODZU010000021.1"/>
</dbReference>
<gene>
    <name evidence="1" type="ORF">N7330_15925</name>
</gene>
<dbReference type="AlphaFoldDB" id="A0AA42HUH6"/>
<dbReference type="EMBL" id="JAODZU010000021">
    <property type="protein sequence ID" value="MDH0364526.1"/>
    <property type="molecule type" value="Genomic_DNA"/>
</dbReference>
<accession>A0AA42HUH6</accession>
<comment type="caution">
    <text evidence="1">The sequence shown here is derived from an EMBL/GenBank/DDBJ whole genome shotgun (WGS) entry which is preliminary data.</text>
</comment>
<reference evidence="1" key="1">
    <citation type="submission" date="2022-09" db="EMBL/GenBank/DDBJ databases">
        <title>Intensive care unit water sources are persistently colonized with multi-drug resistant bacteria and are the site of extensive horizontal gene transfer of antibiotic resistance genes.</title>
        <authorList>
            <person name="Diorio-Toth L."/>
        </authorList>
    </citation>
    <scope>NUCLEOTIDE SEQUENCE</scope>
    <source>
        <strain evidence="1">GD04130</strain>
    </source>
</reference>
<name>A0AA42HUH6_9BURK</name>
<sequence>MIASPCSCSFIAKICVDREIFLLNSALQIAQGALQAWPCIAQCQGVRGSGSIKFRRKKSIQLNALGGLIRQRRLG</sequence>
<evidence type="ECO:0000313" key="2">
    <source>
        <dbReference type="Proteomes" id="UP001158297"/>
    </source>
</evidence>